<keyword evidence="7 19" id="KW-0472">Membrane</keyword>
<evidence type="ECO:0000256" key="3">
    <source>
        <dbReference type="ARBA" id="ARBA00022475"/>
    </source>
</evidence>
<feature type="transmembrane region" description="Helical" evidence="19">
    <location>
        <begin position="100"/>
        <end position="121"/>
    </location>
</feature>
<evidence type="ECO:0000256" key="16">
    <source>
        <dbReference type="ARBA" id="ARBA00032354"/>
    </source>
</evidence>
<keyword evidence="4 18" id="KW-0812">Transmembrane</keyword>
<accession>A0A3B4T7A3</accession>
<name>A0A3B4T7A3_SERDU</name>
<evidence type="ECO:0000313" key="22">
    <source>
        <dbReference type="Proteomes" id="UP000261420"/>
    </source>
</evidence>
<keyword evidence="3" id="KW-1003">Cell membrane</keyword>
<feature type="transmembrane region" description="Helical" evidence="19">
    <location>
        <begin position="183"/>
        <end position="210"/>
    </location>
</feature>
<evidence type="ECO:0000256" key="18">
    <source>
        <dbReference type="RuleBase" id="RU000688"/>
    </source>
</evidence>
<dbReference type="Ensembl" id="ENSSDUT00000002064.1">
    <property type="protein sequence ID" value="ENSSDUP00000002001.1"/>
    <property type="gene ID" value="ENSSDUG00000001040.1"/>
</dbReference>
<keyword evidence="13" id="KW-0449">Lipoprotein</keyword>
<feature type="disulfide bond" evidence="17">
    <location>
        <begin position="98"/>
        <end position="173"/>
    </location>
</feature>
<evidence type="ECO:0000256" key="12">
    <source>
        <dbReference type="ARBA" id="ARBA00023224"/>
    </source>
</evidence>
<dbReference type="InterPro" id="IPR017452">
    <property type="entry name" value="GPCR_Rhodpsn_7TM"/>
</dbReference>
<dbReference type="GO" id="GO:1902093">
    <property type="term" value="P:positive regulation of flagellated sperm motility"/>
    <property type="evidence" value="ECO:0007669"/>
    <property type="project" value="TreeGrafter"/>
</dbReference>
<dbReference type="FunFam" id="1.20.1070.10:FF:000078">
    <property type="entry name" value="Neuromedin-K receptor"/>
    <property type="match status" value="1"/>
</dbReference>
<dbReference type="PROSITE" id="PS00237">
    <property type="entry name" value="G_PROTEIN_RECEP_F1_1"/>
    <property type="match status" value="1"/>
</dbReference>
<dbReference type="Pfam" id="PF00001">
    <property type="entry name" value="7tm_1"/>
    <property type="match status" value="1"/>
</dbReference>
<dbReference type="GO" id="GO:0004995">
    <property type="term" value="F:tachykinin receptor activity"/>
    <property type="evidence" value="ECO:0007669"/>
    <property type="project" value="InterPro"/>
</dbReference>
<keyword evidence="22" id="KW-1185">Reference proteome</keyword>
<evidence type="ECO:0000256" key="8">
    <source>
        <dbReference type="ARBA" id="ARBA00023139"/>
    </source>
</evidence>
<evidence type="ECO:0000256" key="9">
    <source>
        <dbReference type="ARBA" id="ARBA00023157"/>
    </source>
</evidence>
<feature type="transmembrane region" description="Helical" evidence="19">
    <location>
        <begin position="231"/>
        <end position="251"/>
    </location>
</feature>
<dbReference type="InterPro" id="IPR000276">
    <property type="entry name" value="GPCR_Rhodpsn"/>
</dbReference>
<keyword evidence="5 19" id="KW-1133">Transmembrane helix</keyword>
<dbReference type="PRINTS" id="PR00244">
    <property type="entry name" value="NEUROKININR"/>
</dbReference>
<dbReference type="PANTHER" id="PTHR46925:SF1">
    <property type="entry name" value="NEUROMEDIN-K RECEPTOR"/>
    <property type="match status" value="1"/>
</dbReference>
<feature type="transmembrane region" description="Helical" evidence="19">
    <location>
        <begin position="271"/>
        <end position="293"/>
    </location>
</feature>
<comment type="similarity">
    <text evidence="18">Belongs to the G-protein coupled receptor 1 family.</text>
</comment>
<dbReference type="GO" id="GO:0097225">
    <property type="term" value="C:sperm midpiece"/>
    <property type="evidence" value="ECO:0007669"/>
    <property type="project" value="TreeGrafter"/>
</dbReference>
<reference evidence="21" key="2">
    <citation type="submission" date="2025-09" db="UniProtKB">
        <authorList>
            <consortium name="Ensembl"/>
        </authorList>
    </citation>
    <scope>IDENTIFICATION</scope>
</reference>
<evidence type="ECO:0000256" key="6">
    <source>
        <dbReference type="ARBA" id="ARBA00023040"/>
    </source>
</evidence>
<evidence type="ECO:0000256" key="17">
    <source>
        <dbReference type="PIRSR" id="PIRSR601681-50"/>
    </source>
</evidence>
<evidence type="ECO:0000256" key="2">
    <source>
        <dbReference type="ARBA" id="ARBA00020039"/>
    </source>
</evidence>
<dbReference type="InterPro" id="IPR001681">
    <property type="entry name" value="Neurokn_rcpt"/>
</dbReference>
<sequence>MAAPHNGSNITANYTNQFVQPPWRVALWSVAYSSVLAVAVFGNLIVIWIILAHKRMRTVTNYFLLNLAFSDASMAAFNTLINFIYAAHGDWYFGEAYCKFHNFFPVTSVFASIYSMTAIAVDRYMAIIHPLKPRLSAKATTGVIVCIWSLAVVLALPLCYFSTTKTLPHRTLCYVAWPRMYHIIVTVLVYLLPLVVMGITYTIVGVTLWGGEIPGDSSDNYHGQLRAKRKVVKMMIIVVVTFALSWLPYHVFFIVTGLNKRLSKWKYIQQVYLSVLWLAMSSTMYNPIIYCCLNSRFRAGFKRAFRWCPFIKVSSYDELELQKYFIAITSSKSHNYSMSEQFYPVIEMYSTSISTSTQLVKHFTCEQKTVTQENAHS</sequence>
<feature type="domain" description="G-protein coupled receptors family 1 profile" evidence="20">
    <location>
        <begin position="42"/>
        <end position="290"/>
    </location>
</feature>
<reference evidence="21" key="1">
    <citation type="submission" date="2025-08" db="UniProtKB">
        <authorList>
            <consortium name="Ensembl"/>
        </authorList>
    </citation>
    <scope>IDENTIFICATION</scope>
</reference>
<evidence type="ECO:0000256" key="4">
    <source>
        <dbReference type="ARBA" id="ARBA00022692"/>
    </source>
</evidence>
<dbReference type="PROSITE" id="PS50262">
    <property type="entry name" value="G_PROTEIN_RECEP_F1_2"/>
    <property type="match status" value="1"/>
</dbReference>
<dbReference type="GeneTree" id="ENSGT00940000153745"/>
<dbReference type="SMART" id="SM01381">
    <property type="entry name" value="7TM_GPCR_Srsx"/>
    <property type="match status" value="1"/>
</dbReference>
<dbReference type="SUPFAM" id="SSF81321">
    <property type="entry name" value="Family A G protein-coupled receptor-like"/>
    <property type="match status" value="1"/>
</dbReference>
<keyword evidence="9 17" id="KW-1015">Disulfide bond</keyword>
<evidence type="ECO:0000256" key="10">
    <source>
        <dbReference type="ARBA" id="ARBA00023170"/>
    </source>
</evidence>
<evidence type="ECO:0000256" key="7">
    <source>
        <dbReference type="ARBA" id="ARBA00023136"/>
    </source>
</evidence>
<dbReference type="PRINTS" id="PR01026">
    <property type="entry name" value="NEUROKININ3R"/>
</dbReference>
<keyword evidence="6 18" id="KW-0297">G-protein coupled receptor</keyword>
<evidence type="ECO:0000256" key="19">
    <source>
        <dbReference type="SAM" id="Phobius"/>
    </source>
</evidence>
<dbReference type="GO" id="GO:0005886">
    <property type="term" value="C:plasma membrane"/>
    <property type="evidence" value="ECO:0007669"/>
    <property type="project" value="UniProtKB-SubCell"/>
</dbReference>
<keyword evidence="11" id="KW-0325">Glycoprotein</keyword>
<dbReference type="PANTHER" id="PTHR46925">
    <property type="entry name" value="G-PROTEIN COUPLED RECEPTOR TKR-1-RELATED"/>
    <property type="match status" value="1"/>
</dbReference>
<keyword evidence="8" id="KW-0564">Palmitate</keyword>
<evidence type="ECO:0000256" key="13">
    <source>
        <dbReference type="ARBA" id="ARBA00023288"/>
    </source>
</evidence>
<evidence type="ECO:0000259" key="20">
    <source>
        <dbReference type="PROSITE" id="PS50262"/>
    </source>
</evidence>
<feature type="transmembrane region" description="Helical" evidence="19">
    <location>
        <begin position="63"/>
        <end position="88"/>
    </location>
</feature>
<keyword evidence="10 18" id="KW-0675">Receptor</keyword>
<dbReference type="Proteomes" id="UP000261420">
    <property type="component" value="Unplaced"/>
</dbReference>
<evidence type="ECO:0000256" key="11">
    <source>
        <dbReference type="ARBA" id="ARBA00023180"/>
    </source>
</evidence>
<keyword evidence="12 18" id="KW-0807">Transducer</keyword>
<feature type="transmembrane region" description="Helical" evidence="19">
    <location>
        <begin position="25"/>
        <end position="51"/>
    </location>
</feature>
<evidence type="ECO:0000256" key="5">
    <source>
        <dbReference type="ARBA" id="ARBA00022989"/>
    </source>
</evidence>
<dbReference type="PRINTS" id="PR00237">
    <property type="entry name" value="GPCRRHODOPSN"/>
</dbReference>
<evidence type="ECO:0000313" key="21">
    <source>
        <dbReference type="Ensembl" id="ENSSDUP00000002001.1"/>
    </source>
</evidence>
<evidence type="ECO:0000256" key="15">
    <source>
        <dbReference type="ARBA" id="ARBA00031717"/>
    </source>
</evidence>
<evidence type="ECO:0000256" key="1">
    <source>
        <dbReference type="ARBA" id="ARBA00004651"/>
    </source>
</evidence>
<protein>
    <recommendedName>
        <fullName evidence="2">Neuromedin-K receptor</fullName>
    </recommendedName>
    <alternativeName>
        <fullName evidence="16">NK-3 receptor</fullName>
    </alternativeName>
    <alternativeName>
        <fullName evidence="14">Neurokinin B receptor</fullName>
    </alternativeName>
    <alternativeName>
        <fullName evidence="15">Tachykinin receptor 3</fullName>
    </alternativeName>
</protein>
<dbReference type="AlphaFoldDB" id="A0A3B4T7A3"/>
<organism evidence="21 22">
    <name type="scientific">Seriola dumerili</name>
    <name type="common">Greater amberjack</name>
    <name type="synonym">Caranx dumerili</name>
    <dbReference type="NCBI Taxonomy" id="41447"/>
    <lineage>
        <taxon>Eukaryota</taxon>
        <taxon>Metazoa</taxon>
        <taxon>Chordata</taxon>
        <taxon>Craniata</taxon>
        <taxon>Vertebrata</taxon>
        <taxon>Euteleostomi</taxon>
        <taxon>Actinopterygii</taxon>
        <taxon>Neopterygii</taxon>
        <taxon>Teleostei</taxon>
        <taxon>Neoteleostei</taxon>
        <taxon>Acanthomorphata</taxon>
        <taxon>Carangaria</taxon>
        <taxon>Carangiformes</taxon>
        <taxon>Carangidae</taxon>
        <taxon>Seriola</taxon>
    </lineage>
</organism>
<evidence type="ECO:0000256" key="14">
    <source>
        <dbReference type="ARBA" id="ARBA00031300"/>
    </source>
</evidence>
<dbReference type="Gene3D" id="1.20.1070.10">
    <property type="entry name" value="Rhodopsin 7-helix transmembrane proteins"/>
    <property type="match status" value="1"/>
</dbReference>
<dbReference type="InterPro" id="IPR001013">
    <property type="entry name" value="NK3_rcpt"/>
</dbReference>
<feature type="transmembrane region" description="Helical" evidence="19">
    <location>
        <begin position="142"/>
        <end position="163"/>
    </location>
</feature>
<proteinExistence type="inferred from homology"/>
<comment type="subcellular location">
    <subcellularLocation>
        <location evidence="1">Cell membrane</location>
        <topology evidence="1">Multi-pass membrane protein</topology>
    </subcellularLocation>
</comment>